<keyword evidence="2" id="KW-1185">Reference proteome</keyword>
<evidence type="ECO:0000313" key="2">
    <source>
        <dbReference type="Proteomes" id="UP000318815"/>
    </source>
</evidence>
<proteinExistence type="predicted"/>
<gene>
    <name evidence="1" type="ORF">FEF09_16590</name>
</gene>
<dbReference type="Proteomes" id="UP000318815">
    <property type="component" value="Unassembled WGS sequence"/>
</dbReference>
<name>A0A5C6LQB1_9BACT</name>
<organism evidence="1 2">
    <name type="scientific">Chitinophaga pinensis</name>
    <dbReference type="NCBI Taxonomy" id="79329"/>
    <lineage>
        <taxon>Bacteria</taxon>
        <taxon>Pseudomonadati</taxon>
        <taxon>Bacteroidota</taxon>
        <taxon>Chitinophagia</taxon>
        <taxon>Chitinophagales</taxon>
        <taxon>Chitinophagaceae</taxon>
        <taxon>Chitinophaga</taxon>
    </lineage>
</organism>
<comment type="caution">
    <text evidence="1">The sequence shown here is derived from an EMBL/GenBank/DDBJ whole genome shotgun (WGS) entry which is preliminary data.</text>
</comment>
<accession>A0A5C6LQB1</accession>
<dbReference type="AlphaFoldDB" id="A0A5C6LQB1"/>
<dbReference type="OrthoDB" id="673455at2"/>
<reference evidence="1 2" key="1">
    <citation type="submission" date="2019-08" db="EMBL/GenBank/DDBJ databases">
        <title>Whole genome sequencing of chitin degrading bacteria Chitinophaga pinensis YS16.</title>
        <authorList>
            <person name="Singh R.P."/>
            <person name="Manchanda G."/>
            <person name="Maurya I.K."/>
            <person name="Joshi N.K."/>
            <person name="Srivastava A.K."/>
        </authorList>
    </citation>
    <scope>NUCLEOTIDE SEQUENCE [LARGE SCALE GENOMIC DNA]</scope>
    <source>
        <strain evidence="1 2">YS-16</strain>
    </source>
</reference>
<evidence type="ECO:0000313" key="1">
    <source>
        <dbReference type="EMBL" id="TWV99362.1"/>
    </source>
</evidence>
<sequence length="106" mass="12449">MLRICLVNQYYILLYVPVRGGAECVFTFRNDFLPAKMFRYSELFPSAISEQRSFILNAREDATAGDIFKKLDEEGHSDYPYAKELQRTYLIELMHLLLKNKALYRG</sequence>
<dbReference type="EMBL" id="VOHS01000016">
    <property type="protein sequence ID" value="TWV99362.1"/>
    <property type="molecule type" value="Genomic_DNA"/>
</dbReference>
<protein>
    <submittedName>
        <fullName evidence="1">Uncharacterized protein</fullName>
    </submittedName>
</protein>
<dbReference type="RefSeq" id="WP_146306158.1">
    <property type="nucleotide sequence ID" value="NZ_VOHS01000016.1"/>
</dbReference>